<dbReference type="InterPro" id="IPR036259">
    <property type="entry name" value="MFS_trans_sf"/>
</dbReference>
<feature type="transmembrane region" description="Helical" evidence="5">
    <location>
        <begin position="257"/>
        <end position="277"/>
    </location>
</feature>
<feature type="transmembrane region" description="Helical" evidence="5">
    <location>
        <begin position="80"/>
        <end position="100"/>
    </location>
</feature>
<dbReference type="PANTHER" id="PTHR23508:SF10">
    <property type="entry name" value="CARBOXYLIC ACID TRANSPORTER PROTEIN HOMOLOG"/>
    <property type="match status" value="1"/>
</dbReference>
<dbReference type="GO" id="GO:0005886">
    <property type="term" value="C:plasma membrane"/>
    <property type="evidence" value="ECO:0007669"/>
    <property type="project" value="TreeGrafter"/>
</dbReference>
<sequence length="411" mass="44844">MNQQKHTVFSLPVIVAALGYFVDIYDLLLFSIIRIPSLKSLGLNDDQIAHDGLFIINIQMIGLLVGGILWGVLGDKKGRLKVLFASIILYSLGNIANGFVQTVDQYALVRFITGIGLAGELGAGITLVAELLPKDKRGLGTSLVAGLGLTGAVVAFFMKEQFDWRTCYFIGGGLGFMLLLLRVGVLESTMFKTIQNTDVSKGNFLMLFTGGRFKKYLKAILIGLPTWFVIGILITFSKEFGTKMNIQGTIDPGKSVMFAYVAISIGDVFAGLVSQWLRSRKKALYLFYAFTALSMVLYFNLQGASVNMLYLASALLGFGTGFWAIFVTMAAEQFGTNIRATVATTVPNMVRGSLPLVALLFTSLQGRFDYITSGWITGIIVMVIAVIAAYFTEETFGKDLNYLEQEIVSPA</sequence>
<organism evidence="7 8">
    <name type="scientific">Limnovirga soli</name>
    <dbReference type="NCBI Taxonomy" id="2656915"/>
    <lineage>
        <taxon>Bacteria</taxon>
        <taxon>Pseudomonadati</taxon>
        <taxon>Bacteroidota</taxon>
        <taxon>Chitinophagia</taxon>
        <taxon>Chitinophagales</taxon>
        <taxon>Chitinophagaceae</taxon>
        <taxon>Limnovirga</taxon>
    </lineage>
</organism>
<dbReference type="AlphaFoldDB" id="A0A8J8FCC9"/>
<feature type="transmembrane region" description="Helical" evidence="5">
    <location>
        <begin position="164"/>
        <end position="185"/>
    </location>
</feature>
<keyword evidence="4 5" id="KW-0472">Membrane</keyword>
<evidence type="ECO:0000256" key="1">
    <source>
        <dbReference type="ARBA" id="ARBA00004141"/>
    </source>
</evidence>
<dbReference type="Proteomes" id="UP000598971">
    <property type="component" value="Unassembled WGS sequence"/>
</dbReference>
<evidence type="ECO:0000256" key="2">
    <source>
        <dbReference type="ARBA" id="ARBA00022692"/>
    </source>
</evidence>
<evidence type="ECO:0000313" key="7">
    <source>
        <dbReference type="EMBL" id="NNV53948.1"/>
    </source>
</evidence>
<dbReference type="PROSITE" id="PS50850">
    <property type="entry name" value="MFS"/>
    <property type="match status" value="1"/>
</dbReference>
<feature type="domain" description="Major facilitator superfamily (MFS) profile" evidence="6">
    <location>
        <begin position="12"/>
        <end position="396"/>
    </location>
</feature>
<keyword evidence="3 5" id="KW-1133">Transmembrane helix</keyword>
<feature type="transmembrane region" description="Helical" evidence="5">
    <location>
        <begin position="284"/>
        <end position="301"/>
    </location>
</feature>
<keyword evidence="8" id="KW-1185">Reference proteome</keyword>
<name>A0A8J8FCC9_9BACT</name>
<dbReference type="InterPro" id="IPR011701">
    <property type="entry name" value="MFS"/>
</dbReference>
<dbReference type="Gene3D" id="1.20.1250.20">
    <property type="entry name" value="MFS general substrate transporter like domains"/>
    <property type="match status" value="2"/>
</dbReference>
<dbReference type="InterPro" id="IPR020846">
    <property type="entry name" value="MFS_dom"/>
</dbReference>
<evidence type="ECO:0000256" key="3">
    <source>
        <dbReference type="ARBA" id="ARBA00022989"/>
    </source>
</evidence>
<feature type="transmembrane region" description="Helical" evidence="5">
    <location>
        <begin position="216"/>
        <end position="237"/>
    </location>
</feature>
<dbReference type="EMBL" id="WHPF01000001">
    <property type="protein sequence ID" value="NNV53948.1"/>
    <property type="molecule type" value="Genomic_DNA"/>
</dbReference>
<feature type="transmembrane region" description="Helical" evidence="5">
    <location>
        <begin position="307"/>
        <end position="330"/>
    </location>
</feature>
<evidence type="ECO:0000313" key="8">
    <source>
        <dbReference type="Proteomes" id="UP000598971"/>
    </source>
</evidence>
<feature type="transmembrane region" description="Helical" evidence="5">
    <location>
        <begin position="139"/>
        <end position="158"/>
    </location>
</feature>
<keyword evidence="2 5" id="KW-0812">Transmembrane</keyword>
<evidence type="ECO:0000256" key="4">
    <source>
        <dbReference type="ARBA" id="ARBA00023136"/>
    </source>
</evidence>
<reference evidence="7" key="1">
    <citation type="submission" date="2019-10" db="EMBL/GenBank/DDBJ databases">
        <title>Draft genome sequence of Panacibacter sp. KCS-6.</title>
        <authorList>
            <person name="Yim K.J."/>
        </authorList>
    </citation>
    <scope>NUCLEOTIDE SEQUENCE</scope>
    <source>
        <strain evidence="7">KCS-6</strain>
    </source>
</reference>
<dbReference type="SUPFAM" id="SSF103473">
    <property type="entry name" value="MFS general substrate transporter"/>
    <property type="match status" value="1"/>
</dbReference>
<dbReference type="PANTHER" id="PTHR23508">
    <property type="entry name" value="CARBOXYLIC ACID TRANSPORTER PROTEIN HOMOLOG"/>
    <property type="match status" value="1"/>
</dbReference>
<dbReference type="Pfam" id="PF07690">
    <property type="entry name" value="MFS_1"/>
    <property type="match status" value="1"/>
</dbReference>
<evidence type="ECO:0000256" key="5">
    <source>
        <dbReference type="SAM" id="Phobius"/>
    </source>
</evidence>
<dbReference type="GO" id="GO:0046943">
    <property type="term" value="F:carboxylic acid transmembrane transporter activity"/>
    <property type="evidence" value="ECO:0007669"/>
    <property type="project" value="TreeGrafter"/>
</dbReference>
<gene>
    <name evidence="7" type="ORF">GD597_00665</name>
</gene>
<protein>
    <submittedName>
        <fullName evidence="7">MFS transporter</fullName>
    </submittedName>
</protein>
<comment type="caution">
    <text evidence="7">The sequence shown here is derived from an EMBL/GenBank/DDBJ whole genome shotgun (WGS) entry which is preliminary data.</text>
</comment>
<proteinExistence type="predicted"/>
<feature type="transmembrane region" description="Helical" evidence="5">
    <location>
        <begin position="7"/>
        <end position="33"/>
    </location>
</feature>
<evidence type="ECO:0000259" key="6">
    <source>
        <dbReference type="PROSITE" id="PS50850"/>
    </source>
</evidence>
<dbReference type="CDD" id="cd17316">
    <property type="entry name" value="MFS_SV2_like"/>
    <property type="match status" value="1"/>
</dbReference>
<feature type="transmembrane region" description="Helical" evidence="5">
    <location>
        <begin position="106"/>
        <end position="132"/>
    </location>
</feature>
<feature type="transmembrane region" description="Helical" evidence="5">
    <location>
        <begin position="370"/>
        <end position="391"/>
    </location>
</feature>
<feature type="transmembrane region" description="Helical" evidence="5">
    <location>
        <begin position="53"/>
        <end position="73"/>
    </location>
</feature>
<comment type="subcellular location">
    <subcellularLocation>
        <location evidence="1">Membrane</location>
        <topology evidence="1">Multi-pass membrane protein</topology>
    </subcellularLocation>
</comment>
<accession>A0A8J8FCC9</accession>
<dbReference type="RefSeq" id="WP_171605863.1">
    <property type="nucleotide sequence ID" value="NZ_WHPF01000001.1"/>
</dbReference>